<reference evidence="2" key="1">
    <citation type="submission" date="2015-09" db="EMBL/GenBank/DDBJ databases">
        <title>Draft Genome Sequences of Two Novel Amoeba-resistant Intranuclear Bacteria, Candidatus Berkiella cookevillensis and Candidatus Berkiella aquae.</title>
        <authorList>
            <person name="Mehari Y.T."/>
            <person name="Arivett B.A."/>
            <person name="Farone A.L."/>
            <person name="Gunderson J.H."/>
            <person name="Farone M.B."/>
        </authorList>
    </citation>
    <scope>NUCLEOTIDE SEQUENCE [LARGE SCALE GENOMIC DNA]</scope>
    <source>
        <strain evidence="2">HT99</strain>
    </source>
</reference>
<evidence type="ECO:0000256" key="1">
    <source>
        <dbReference type="SAM" id="SignalP"/>
    </source>
</evidence>
<gene>
    <name evidence="3" type="ORF">HT99x_001770</name>
    <name evidence="2" type="ORF">HT99x_02271</name>
</gene>
<evidence type="ECO:0000313" key="2">
    <source>
        <dbReference type="EMBL" id="KRG20540.1"/>
    </source>
</evidence>
<dbReference type="RefSeq" id="WP_075066896.1">
    <property type="nucleotide sequence ID" value="NZ_LKAJ02000001.1"/>
</dbReference>
<reference evidence="3" key="2">
    <citation type="journal article" date="2016" name="Genome Announc.">
        <title>Draft Genome Sequences of Two Novel Amoeba-Resistant Intranuclear Bacteria, 'Candidatus Berkiella cookevillensis' and 'Candidatus Berkiella aquae'.</title>
        <authorList>
            <person name="Mehari Y.T."/>
            <person name="Arivett B.A."/>
            <person name="Farone A.L."/>
            <person name="Gunderson J.H."/>
            <person name="Farone M.B."/>
        </authorList>
    </citation>
    <scope>NUCLEOTIDE SEQUENCE</scope>
    <source>
        <strain evidence="3">HT99</strain>
    </source>
</reference>
<proteinExistence type="predicted"/>
<sequence>MFKVHLLFLLVYTCYATALFAKTICVDANTSVLHGNGSCWESPYQDLQQALDAATDDKDIHEIWVAKGVYRPTKTYAPENHQHIQIVGGAFSQKQYNPGITFKQKLTHYQQDVKHYQRCLRTFSLIDGVSIYGGFKGHEKTRTQRSPDIEKNATILEGDYAIWHVLTAGNDITRKGVKVTLDRLVIQHGDANQAPYYPTHFPLYASQIPIYYHDDGGGLYIFAHSQITLNHVRFLHNHAIAGGAIFVQDGSKLIINQCEFRHNQAQNGAAINIRHGGPNEFTPNAKRRTEVIIHHTRFLQNHSEIGPAILTNDNQSVIHRE</sequence>
<feature type="signal peptide" evidence="1">
    <location>
        <begin position="1"/>
        <end position="21"/>
    </location>
</feature>
<dbReference type="OrthoDB" id="5410062at2"/>
<dbReference type="Gene3D" id="2.160.20.10">
    <property type="entry name" value="Single-stranded right-handed beta-helix, Pectin lyase-like"/>
    <property type="match status" value="1"/>
</dbReference>
<evidence type="ECO:0008006" key="5">
    <source>
        <dbReference type="Google" id="ProtNLM"/>
    </source>
</evidence>
<dbReference type="EMBL" id="LKAJ02000001">
    <property type="protein sequence ID" value="MCS5710149.1"/>
    <property type="molecule type" value="Genomic_DNA"/>
</dbReference>
<accession>A0A0Q9YIW7</accession>
<reference evidence="3" key="3">
    <citation type="submission" date="2021-06" db="EMBL/GenBank/DDBJ databases">
        <title>Genomic Description and Analysis of Intracellular Bacteria, Candidatus Berkiella cookevillensis and Candidatus Berkiella aquae.</title>
        <authorList>
            <person name="Kidane D.T."/>
            <person name="Mehari Y.T."/>
            <person name="Rice F.C."/>
            <person name="Arivett B.A."/>
            <person name="Farone A.L."/>
            <person name="Berk S.G."/>
            <person name="Farone M.B."/>
        </authorList>
    </citation>
    <scope>NUCLEOTIDE SEQUENCE</scope>
    <source>
        <strain evidence="3">HT99</strain>
    </source>
</reference>
<organism evidence="2">
    <name type="scientific">Candidatus Berkiella aquae</name>
    <dbReference type="NCBI Taxonomy" id="295108"/>
    <lineage>
        <taxon>Bacteria</taxon>
        <taxon>Pseudomonadati</taxon>
        <taxon>Pseudomonadota</taxon>
        <taxon>Gammaproteobacteria</taxon>
        <taxon>Candidatus Berkiellales</taxon>
        <taxon>Candidatus Berkiellaceae</taxon>
        <taxon>Candidatus Berkiella</taxon>
    </lineage>
</organism>
<dbReference type="InterPro" id="IPR012334">
    <property type="entry name" value="Pectin_lyas_fold"/>
</dbReference>
<evidence type="ECO:0000313" key="4">
    <source>
        <dbReference type="Proteomes" id="UP000051497"/>
    </source>
</evidence>
<dbReference type="InterPro" id="IPR011050">
    <property type="entry name" value="Pectin_lyase_fold/virulence"/>
</dbReference>
<dbReference type="STRING" id="295108.HT99x_02271"/>
<evidence type="ECO:0000313" key="3">
    <source>
        <dbReference type="EMBL" id="MCS5710149.1"/>
    </source>
</evidence>
<protein>
    <recommendedName>
        <fullName evidence="5">Right handed beta helix domain-containing protein</fullName>
    </recommendedName>
</protein>
<dbReference type="SUPFAM" id="SSF51126">
    <property type="entry name" value="Pectin lyase-like"/>
    <property type="match status" value="1"/>
</dbReference>
<dbReference type="Proteomes" id="UP000051497">
    <property type="component" value="Unassembled WGS sequence"/>
</dbReference>
<dbReference type="AlphaFoldDB" id="A0A0Q9YIW7"/>
<name>A0A0Q9YIW7_9GAMM</name>
<keyword evidence="1" id="KW-0732">Signal</keyword>
<comment type="caution">
    <text evidence="2">The sequence shown here is derived from an EMBL/GenBank/DDBJ whole genome shotgun (WGS) entry which is preliminary data.</text>
</comment>
<feature type="chain" id="PRO_5043129648" description="Right handed beta helix domain-containing protein" evidence="1">
    <location>
        <begin position="22"/>
        <end position="321"/>
    </location>
</feature>
<keyword evidence="4" id="KW-1185">Reference proteome</keyword>
<dbReference type="EMBL" id="LKAJ01000010">
    <property type="protein sequence ID" value="KRG20540.1"/>
    <property type="molecule type" value="Genomic_DNA"/>
</dbReference>